<gene>
    <name evidence="2" type="ORF">SAMN05421541_111175</name>
</gene>
<dbReference type="PROSITE" id="PS51257">
    <property type="entry name" value="PROKAR_LIPOPROTEIN"/>
    <property type="match status" value="1"/>
</dbReference>
<evidence type="ECO:0000313" key="3">
    <source>
        <dbReference type="Proteomes" id="UP000199645"/>
    </source>
</evidence>
<evidence type="ECO:0000313" key="2">
    <source>
        <dbReference type="EMBL" id="SFF48370.1"/>
    </source>
</evidence>
<reference evidence="2 3" key="1">
    <citation type="submission" date="2016-10" db="EMBL/GenBank/DDBJ databases">
        <authorList>
            <person name="de Groot N.N."/>
        </authorList>
    </citation>
    <scope>NUCLEOTIDE SEQUENCE [LARGE SCALE GENOMIC DNA]</scope>
    <source>
        <strain evidence="2 3">DSM 43019</strain>
    </source>
</reference>
<keyword evidence="1" id="KW-0732">Signal</keyword>
<evidence type="ECO:0008006" key="4">
    <source>
        <dbReference type="Google" id="ProtNLM"/>
    </source>
</evidence>
<evidence type="ECO:0000256" key="1">
    <source>
        <dbReference type="SAM" id="SignalP"/>
    </source>
</evidence>
<dbReference type="EMBL" id="FONV01000011">
    <property type="protein sequence ID" value="SFF48370.1"/>
    <property type="molecule type" value="Genomic_DNA"/>
</dbReference>
<keyword evidence="3" id="KW-1185">Reference proteome</keyword>
<sequence>MKFQRLAAATVTLTAAIGIGGCATGSSGTAPAAPAPTVSATPVTDPLEDFVAATKSLEKESMKVSMTMTSVLEASGSFDIPGGKADMTMRVTDGGDSEEFSIRLVGKTLYMKLEQGSGADWMSLDVSALPAGNSLNPKNMVNTQLYTDAAVDVTRAGNVFQGKLDLAKAPDSADAGLRALGKKGINVPFTAEIDDQGRLTELSLDMTVLHAKAGKMTAKYFDFGTEVKVAAPPAGEVAPMPKEMVKILAAEGQTAKA</sequence>
<dbReference type="AlphaFoldDB" id="A0A1I2J2Y6"/>
<organism evidence="2 3">
    <name type="scientific">Actinoplanes philippinensis</name>
    <dbReference type="NCBI Taxonomy" id="35752"/>
    <lineage>
        <taxon>Bacteria</taxon>
        <taxon>Bacillati</taxon>
        <taxon>Actinomycetota</taxon>
        <taxon>Actinomycetes</taxon>
        <taxon>Micromonosporales</taxon>
        <taxon>Micromonosporaceae</taxon>
        <taxon>Actinoplanes</taxon>
    </lineage>
</organism>
<proteinExistence type="predicted"/>
<dbReference type="Gene3D" id="2.50.20.20">
    <property type="match status" value="1"/>
</dbReference>
<protein>
    <recommendedName>
        <fullName evidence="4">Lipoprotein LprG</fullName>
    </recommendedName>
</protein>
<feature type="chain" id="PRO_5011469803" description="Lipoprotein LprG" evidence="1">
    <location>
        <begin position="33"/>
        <end position="257"/>
    </location>
</feature>
<name>A0A1I2J2Y6_9ACTN</name>
<accession>A0A1I2J2Y6</accession>
<feature type="signal peptide" evidence="1">
    <location>
        <begin position="1"/>
        <end position="32"/>
    </location>
</feature>
<dbReference type="Proteomes" id="UP000199645">
    <property type="component" value="Unassembled WGS sequence"/>
</dbReference>